<evidence type="ECO:0000313" key="2">
    <source>
        <dbReference type="EMBL" id="MWB95339.1"/>
    </source>
</evidence>
<dbReference type="AlphaFoldDB" id="A0A6I4NUH4"/>
<accession>A0A6I4NUH4</accession>
<dbReference type="Pfam" id="PF18990">
    <property type="entry name" value="DUF5723"/>
    <property type="match status" value="1"/>
</dbReference>
<protein>
    <recommendedName>
        <fullName evidence="1">FHA domain-containing protein</fullName>
    </recommendedName>
</protein>
<comment type="caution">
    <text evidence="2">The sequence shown here is derived from an EMBL/GenBank/DDBJ whole genome shotgun (WGS) entry which is preliminary data.</text>
</comment>
<name>A0A6I4NUH4_9FLAO</name>
<feature type="domain" description="FHA" evidence="1">
    <location>
        <begin position="147"/>
        <end position="203"/>
    </location>
</feature>
<organism evidence="2 3">
    <name type="scientific">Flavobacterium hydrocarbonoxydans</name>
    <dbReference type="NCBI Taxonomy" id="2683249"/>
    <lineage>
        <taxon>Bacteria</taxon>
        <taxon>Pseudomonadati</taxon>
        <taxon>Bacteroidota</taxon>
        <taxon>Flavobacteriia</taxon>
        <taxon>Flavobacteriales</taxon>
        <taxon>Flavobacteriaceae</taxon>
        <taxon>Flavobacterium</taxon>
    </lineage>
</organism>
<evidence type="ECO:0000259" key="1">
    <source>
        <dbReference type="PROSITE" id="PS50006"/>
    </source>
</evidence>
<proteinExistence type="predicted"/>
<dbReference type="EMBL" id="WSTB01000007">
    <property type="protein sequence ID" value="MWB95339.1"/>
    <property type="molecule type" value="Genomic_DNA"/>
</dbReference>
<sequence length="467" mass="52176">MRKAAVILAIIANFYGFSQNKQVLYNFTSIPQSLLVNPGADVSYKYYFGIPLLSGISANVGSSSYSAYDLFADNGVDFNDKIRNIIQKSSSNDKTYINEQLEVFSGGFRVGGSESQSYVSFGLYQEFDFLMYFPKDLAILAVDGNQNYIGRSFDLSDLNVKAEVLSVFHVGFHKKINKKLVLGGRFKMYSSGANATSTQNSGFIYTGQNTTGIPNIYTQIIDSNLELRTSGIAKFTKDEYEGSIPGDVARNTFLGGSLGLGIDAGLTYYFKDNLQFTASIIDLGFIKQSKDIETLTYKGKYQYDGVQPNFSNADEPENIFDEFEKAIPRDTLYNKYTTWRPTKFNASIQYSFGEKRSDEECNCKAQSMRKYVNAVGAQMFAMTTPQNPFIAFTAFYKRSILEKLDVKATYTLDAFSNKNIGFGLSGTIGKVNIYALVDNILEFRDVSKANSMAFQFGLNYVLQDLDE</sequence>
<dbReference type="PROSITE" id="PS50006">
    <property type="entry name" value="FHA_DOMAIN"/>
    <property type="match status" value="1"/>
</dbReference>
<dbReference type="RefSeq" id="WP_160375264.1">
    <property type="nucleotide sequence ID" value="NZ_WSTB01000007.1"/>
</dbReference>
<evidence type="ECO:0000313" key="3">
    <source>
        <dbReference type="Proteomes" id="UP000471501"/>
    </source>
</evidence>
<keyword evidence="3" id="KW-1185">Reference proteome</keyword>
<dbReference type="Proteomes" id="UP000471501">
    <property type="component" value="Unassembled WGS sequence"/>
</dbReference>
<reference evidence="2 3" key="1">
    <citation type="submission" date="2019-12" db="EMBL/GenBank/DDBJ databases">
        <authorList>
            <person name="Kim Y.S."/>
        </authorList>
    </citation>
    <scope>NUCLEOTIDE SEQUENCE [LARGE SCALE GENOMIC DNA]</scope>
    <source>
        <strain evidence="2 3">GA093</strain>
    </source>
</reference>
<dbReference type="InterPro" id="IPR043781">
    <property type="entry name" value="DUF5723"/>
</dbReference>
<dbReference type="InterPro" id="IPR000253">
    <property type="entry name" value="FHA_dom"/>
</dbReference>
<gene>
    <name evidence="2" type="ORF">GON26_13300</name>
</gene>